<reference evidence="1" key="1">
    <citation type="submission" date="2022-10" db="EMBL/GenBank/DDBJ databases">
        <title>Tapping the CABI collections for fungal endophytes: first genome assemblies for Collariella, Neodidymelliopsis, Ascochyta clinopodiicola, Didymella pomorum, Didymosphaeria variabile, Neocosmospora piperis and Neocucurbitaria cava.</title>
        <authorList>
            <person name="Hill R."/>
        </authorList>
    </citation>
    <scope>NUCLEOTIDE SEQUENCE</scope>
    <source>
        <strain evidence="1">IMI 355082</strain>
    </source>
</reference>
<sequence length="217" mass="23103">METSIRAVNSSWIRAILMTDHAVGLLRFVNPSFCQGILSVAEVDSSAKVLNCHSISVIDSNVRLCSDPARASDSNHVLRRKILPVAGVVACPVIGPAAHLGSFLSATIWSLEDSIIESFRSALALGSFLSLDEEFVEVMRWVEGTGQFSLLGVAGGRPEEEVKSAGGQKILMSAGLVSGRGHTVRRTKDCDRNFIGRQIAREGSANGGKPLSPCLDA</sequence>
<protein>
    <submittedName>
        <fullName evidence="1">Uncharacterized protein</fullName>
    </submittedName>
</protein>
<comment type="caution">
    <text evidence="1">The sequence shown here is derived from an EMBL/GenBank/DDBJ whole genome shotgun (WGS) entry which is preliminary data.</text>
</comment>
<gene>
    <name evidence="1" type="ORF">N0V93_000482</name>
</gene>
<organism evidence="1 2">
    <name type="scientific">Gnomoniopsis smithogilvyi</name>
    <dbReference type="NCBI Taxonomy" id="1191159"/>
    <lineage>
        <taxon>Eukaryota</taxon>
        <taxon>Fungi</taxon>
        <taxon>Dikarya</taxon>
        <taxon>Ascomycota</taxon>
        <taxon>Pezizomycotina</taxon>
        <taxon>Sordariomycetes</taxon>
        <taxon>Sordariomycetidae</taxon>
        <taxon>Diaporthales</taxon>
        <taxon>Gnomoniaceae</taxon>
        <taxon>Gnomoniopsis</taxon>
    </lineage>
</organism>
<dbReference type="Proteomes" id="UP001140453">
    <property type="component" value="Unassembled WGS sequence"/>
</dbReference>
<evidence type="ECO:0000313" key="1">
    <source>
        <dbReference type="EMBL" id="KAJ4396263.1"/>
    </source>
</evidence>
<accession>A0A9W8Z202</accession>
<name>A0A9W8Z202_9PEZI</name>
<dbReference type="AlphaFoldDB" id="A0A9W8Z202"/>
<keyword evidence="2" id="KW-1185">Reference proteome</keyword>
<evidence type="ECO:0000313" key="2">
    <source>
        <dbReference type="Proteomes" id="UP001140453"/>
    </source>
</evidence>
<proteinExistence type="predicted"/>
<dbReference type="EMBL" id="JAPEVB010000001">
    <property type="protein sequence ID" value="KAJ4396263.1"/>
    <property type="molecule type" value="Genomic_DNA"/>
</dbReference>